<comment type="similarity">
    <text evidence="1">Belongs to the bacterial reverse transcriptase family.</text>
</comment>
<proteinExistence type="inferred from homology"/>
<gene>
    <name evidence="3" type="ORF">DIZ78_17705</name>
</gene>
<reference evidence="3 4" key="1">
    <citation type="journal article" date="2018" name="ISME J.">
        <title>Endosymbiont genomes yield clues of tubeworm success.</title>
        <authorList>
            <person name="Li Y."/>
            <person name="Liles M.R."/>
            <person name="Halanych K.M."/>
        </authorList>
    </citation>
    <scope>NUCLEOTIDE SEQUENCE [LARGE SCALE GENOMIC DNA]</scope>
    <source>
        <strain evidence="3">A1462</strain>
    </source>
</reference>
<feature type="domain" description="Reverse transcriptase" evidence="2">
    <location>
        <begin position="1"/>
        <end position="259"/>
    </location>
</feature>
<sequence length="501" mass="57743">MLPEPTEWESVKSHWTDVRDHIKSIDLDTYSPYKPMKVFAPKNRANIRIVHLLHPQDLIIYTALVLIVKNDIESNRISKNSKRVFSYRVDKTKNNILYDARGYHDKYLAQLKEKTINPSTKFVGIADIADFYPRIYQHRLENAVQAIATNQRGVDVARVLVRKLISNLMGKNSYGIPVGPYASRILGEALLIDVDAYLHSNKINFVRWVDDYNIFCKSEYEAQSTLFKLGEWLYVQHGLTLQSAKTKILPSQHYLDEVLIKPEESLRDRDHAIDFLKAVHTTDYDDAEDEEELDEDEIQETLEQLQGFDLLGMLTDSISDTELFDYEVVNYVLTRLPRMPGTIDHLKQDVLNLVIDNAELLYPSSEQVAKYIASFTNLPKTEKKKIAKKLLKPLKSKKNPPPTYYAMWVLYIFTTSEDWNQINEIIHLYQNTSSEVIKRYAALAIAKGGSRTEALIIKDEYDASSDVMRLAILQASKKLGTDERKHWKLSVQIKGSVEKII</sequence>
<evidence type="ECO:0000313" key="4">
    <source>
        <dbReference type="Proteomes" id="UP000254771"/>
    </source>
</evidence>
<dbReference type="PANTHER" id="PTHR34047">
    <property type="entry name" value="NUCLEAR INTRON MATURASE 1, MITOCHONDRIAL-RELATED"/>
    <property type="match status" value="1"/>
</dbReference>
<dbReference type="PROSITE" id="PS50878">
    <property type="entry name" value="RT_POL"/>
    <property type="match status" value="1"/>
</dbReference>
<dbReference type="InterPro" id="IPR051083">
    <property type="entry name" value="GrpII_Intron_Splice-Mob/Def"/>
</dbReference>
<organism evidence="3 4">
    <name type="scientific">endosymbiont of Escarpia spicata</name>
    <dbReference type="NCBI Taxonomy" id="2200908"/>
    <lineage>
        <taxon>Bacteria</taxon>
        <taxon>Pseudomonadati</taxon>
        <taxon>Pseudomonadota</taxon>
        <taxon>Gammaproteobacteria</taxon>
        <taxon>sulfur-oxidizing symbionts</taxon>
    </lineage>
</organism>
<evidence type="ECO:0000259" key="2">
    <source>
        <dbReference type="PROSITE" id="PS50878"/>
    </source>
</evidence>
<keyword evidence="4" id="KW-1185">Reference proteome</keyword>
<comment type="caution">
    <text evidence="3">The sequence shown here is derived from an EMBL/GenBank/DDBJ whole genome shotgun (WGS) entry which is preliminary data.</text>
</comment>
<dbReference type="InterPro" id="IPR000477">
    <property type="entry name" value="RT_dom"/>
</dbReference>
<evidence type="ECO:0000256" key="1">
    <source>
        <dbReference type="ARBA" id="ARBA00034120"/>
    </source>
</evidence>
<dbReference type="Proteomes" id="UP000254771">
    <property type="component" value="Unassembled WGS sequence"/>
</dbReference>
<accession>A0A370D7E8</accession>
<dbReference type="PANTHER" id="PTHR34047:SF8">
    <property type="entry name" value="PROTEIN YKFC"/>
    <property type="match status" value="1"/>
</dbReference>
<dbReference type="EMBL" id="QFXE01000023">
    <property type="protein sequence ID" value="RDH80895.1"/>
    <property type="molecule type" value="Genomic_DNA"/>
</dbReference>
<dbReference type="CDD" id="cd01646">
    <property type="entry name" value="RT_Bac_retron_I"/>
    <property type="match status" value="1"/>
</dbReference>
<evidence type="ECO:0000313" key="3">
    <source>
        <dbReference type="EMBL" id="RDH80895.1"/>
    </source>
</evidence>
<protein>
    <recommendedName>
        <fullName evidence="2">Reverse transcriptase domain-containing protein</fullName>
    </recommendedName>
</protein>
<dbReference type="Pfam" id="PF00078">
    <property type="entry name" value="RVT_1"/>
    <property type="match status" value="1"/>
</dbReference>
<name>A0A370D7E8_9GAMM</name>
<dbReference type="AlphaFoldDB" id="A0A370D7E8"/>